<feature type="region of interest" description="Disordered" evidence="1">
    <location>
        <begin position="251"/>
        <end position="274"/>
    </location>
</feature>
<dbReference type="InterPro" id="IPR028163">
    <property type="entry name" value="HAUS_6_N"/>
</dbReference>
<dbReference type="Proteomes" id="UP001203852">
    <property type="component" value="Unassembled WGS sequence"/>
</dbReference>
<feature type="domain" description="HAUS augmin-like complex subunit 6 N-terminal" evidence="2">
    <location>
        <begin position="21"/>
        <end position="214"/>
    </location>
</feature>
<organism evidence="3 4">
    <name type="scientific">Exophiala viscosa</name>
    <dbReference type="NCBI Taxonomy" id="2486360"/>
    <lineage>
        <taxon>Eukaryota</taxon>
        <taxon>Fungi</taxon>
        <taxon>Dikarya</taxon>
        <taxon>Ascomycota</taxon>
        <taxon>Pezizomycotina</taxon>
        <taxon>Eurotiomycetes</taxon>
        <taxon>Chaetothyriomycetidae</taxon>
        <taxon>Chaetothyriales</taxon>
        <taxon>Herpotrichiellaceae</taxon>
        <taxon>Exophiala</taxon>
    </lineage>
</organism>
<feature type="region of interest" description="Disordered" evidence="1">
    <location>
        <begin position="304"/>
        <end position="340"/>
    </location>
</feature>
<name>A0AAN6E6B4_9EURO</name>
<protein>
    <submittedName>
        <fullName evidence="3">HAUS augmin-like complex subunit 6 N-terminus-domain-containing protein</fullName>
    </submittedName>
</protein>
<evidence type="ECO:0000256" key="1">
    <source>
        <dbReference type="SAM" id="MobiDB-lite"/>
    </source>
</evidence>
<reference evidence="3" key="1">
    <citation type="journal article" date="2022" name="bioRxiv">
        <title>Deciphering the potential niche of two novel black yeast fungi from a biological soil crust based on their genomes, phenotypes, and melanin regulation.</title>
        <authorList>
            <consortium name="DOE Joint Genome Institute"/>
            <person name="Carr E.C."/>
            <person name="Barton Q."/>
            <person name="Grambo S."/>
            <person name="Sullivan M."/>
            <person name="Renfro C.M."/>
            <person name="Kuo A."/>
            <person name="Pangilinan J."/>
            <person name="Lipzen A."/>
            <person name="Keymanesh K."/>
            <person name="Savage E."/>
            <person name="Barry K."/>
            <person name="Grigoriev I.V."/>
            <person name="Riekhof W.R."/>
            <person name="Harris S.S."/>
        </authorList>
    </citation>
    <scope>NUCLEOTIDE SEQUENCE</scope>
    <source>
        <strain evidence="3">JF 03-4F</strain>
    </source>
</reference>
<evidence type="ECO:0000259" key="2">
    <source>
        <dbReference type="Pfam" id="PF14661"/>
    </source>
</evidence>
<comment type="caution">
    <text evidence="3">The sequence shown here is derived from an EMBL/GenBank/DDBJ whole genome shotgun (WGS) entry which is preliminary data.</text>
</comment>
<feature type="compositionally biased region" description="Polar residues" evidence="1">
    <location>
        <begin position="312"/>
        <end position="322"/>
    </location>
</feature>
<sequence length="360" mass="41073">MQSGTPSNSAQWHPRDHIALFVRTLHLLDLDRLPDFPNITEYTLRVSAKASSNLQQRVKSIEWSLYRLYEVYDPADTRSRLRPYFPPSTPIQSLNLRAALYKVLTDLKKNGVLPREIVLRKTMLDECKGEKFEELLGAFSMLVLRKTINTSTRGTRTTNPDHVVPLILAYRVSLQTSLRRRQQLQAEAYASMQDLQMQRDDIAGRMEIVAQADQLEDLPVEQYERLRDHVNHAFSADRWWAEYILNGSPSAAMTTQKRSQGPDDGKAHGSQKDPNALMSELVASLAKYEEWTQDLESLRDSLLPVPEKDEQSQPLTTNTTSHAGDHSLTVDGTARPASTTPRLRFDQHQSMTLRNVYSRT</sequence>
<dbReference type="EMBL" id="MU404350">
    <property type="protein sequence ID" value="KAI1618881.1"/>
    <property type="molecule type" value="Genomic_DNA"/>
</dbReference>
<feature type="compositionally biased region" description="Basic and acidic residues" evidence="1">
    <location>
        <begin position="260"/>
        <end position="271"/>
    </location>
</feature>
<gene>
    <name evidence="3" type="ORF">EDD36DRAFT_427359</name>
</gene>
<evidence type="ECO:0000313" key="3">
    <source>
        <dbReference type="EMBL" id="KAI1618881.1"/>
    </source>
</evidence>
<proteinExistence type="predicted"/>
<evidence type="ECO:0000313" key="4">
    <source>
        <dbReference type="Proteomes" id="UP001203852"/>
    </source>
</evidence>
<dbReference type="Pfam" id="PF14661">
    <property type="entry name" value="HAUS6_N"/>
    <property type="match status" value="1"/>
</dbReference>
<keyword evidence="4" id="KW-1185">Reference proteome</keyword>
<accession>A0AAN6E6B4</accession>
<dbReference type="AlphaFoldDB" id="A0AAN6E6B4"/>